<dbReference type="PATRIC" id="fig|361041.3.peg.9"/>
<sequence length="349" mass="36262">MSNPTFTRRAFGGLLAAGLMTSVSAGAVFAQEYTKENPLKVALVVHGNLGDKSFFDSAAAGLDRAEADLPVDVTVIEAGNDRGRWQPALADATDQGYDVVIAGTWEMTGFMAELAPDYPETKFIVFDDAPDFTAGNLGNMLAINYRVSTAAYLAGYAAAKISESGKLGEILGVEGTTVVEFALGFEQGAKAANPDVQVTRAVAGSFTDPAKGKELALAQFAQGVDVVFPIAGGTGIGALQAARDEGKLAVGVDSDQAEIFAPTDPAQADVIFTSVEKKVGDSLYTALQQTLDGTAPYGTNLILGLADGAVGIAKNSYYEKLVPADVRAEVDEQEAKIIAGEITVDTGMN</sequence>
<evidence type="ECO:0000313" key="10">
    <source>
        <dbReference type="Proteomes" id="UP000033514"/>
    </source>
</evidence>
<dbReference type="PANTHER" id="PTHR34296:SF2">
    <property type="entry name" value="ABC TRANSPORTER GUANOSINE-BINDING PROTEIN NUPN"/>
    <property type="match status" value="1"/>
</dbReference>
<comment type="caution">
    <text evidence="9">The sequence shown here is derived from an EMBL/GenBank/DDBJ whole genome shotgun (WGS) entry which is preliminary data.</text>
</comment>
<dbReference type="InterPro" id="IPR028082">
    <property type="entry name" value="Peripla_BP_I"/>
</dbReference>
<keyword evidence="6 9" id="KW-0449">Lipoprotein</keyword>
<comment type="subcellular location">
    <subcellularLocation>
        <location evidence="1">Cell membrane</location>
        <topology evidence="1">Lipid-anchor</topology>
    </subcellularLocation>
</comment>
<keyword evidence="4 7" id="KW-0732">Signal</keyword>
<dbReference type="Proteomes" id="UP000033514">
    <property type="component" value="Unassembled WGS sequence"/>
</dbReference>
<evidence type="ECO:0000256" key="7">
    <source>
        <dbReference type="SAM" id="SignalP"/>
    </source>
</evidence>
<evidence type="ECO:0000256" key="3">
    <source>
        <dbReference type="ARBA" id="ARBA00022475"/>
    </source>
</evidence>
<dbReference type="AlphaFoldDB" id="A0A0F5LLN7"/>
<comment type="similarity">
    <text evidence="2">Belongs to the BMP lipoprotein family.</text>
</comment>
<dbReference type="SUPFAM" id="SSF53822">
    <property type="entry name" value="Periplasmic binding protein-like I"/>
    <property type="match status" value="1"/>
</dbReference>
<evidence type="ECO:0000256" key="2">
    <source>
        <dbReference type="ARBA" id="ARBA00008610"/>
    </source>
</evidence>
<evidence type="ECO:0000259" key="8">
    <source>
        <dbReference type="Pfam" id="PF02608"/>
    </source>
</evidence>
<dbReference type="PANTHER" id="PTHR34296">
    <property type="entry name" value="TRANSCRIPTIONAL ACTIVATOR PROTEIN MED"/>
    <property type="match status" value="1"/>
</dbReference>
<feature type="domain" description="ABC transporter substrate-binding protein PnrA-like" evidence="8">
    <location>
        <begin position="40"/>
        <end position="344"/>
    </location>
</feature>
<dbReference type="GO" id="GO:0005886">
    <property type="term" value="C:plasma membrane"/>
    <property type="evidence" value="ECO:0007669"/>
    <property type="project" value="UniProtKB-SubCell"/>
</dbReference>
<evidence type="ECO:0000256" key="1">
    <source>
        <dbReference type="ARBA" id="ARBA00004193"/>
    </source>
</evidence>
<protein>
    <submittedName>
        <fullName evidence="9">Basic membrane lipoprotein</fullName>
    </submittedName>
</protein>
<keyword evidence="10" id="KW-1185">Reference proteome</keyword>
<keyword evidence="3" id="KW-1003">Cell membrane</keyword>
<feature type="signal peptide" evidence="7">
    <location>
        <begin position="1"/>
        <end position="30"/>
    </location>
</feature>
<reference evidence="9 10" key="1">
    <citation type="submission" date="2015-03" db="EMBL/GenBank/DDBJ databases">
        <authorList>
            <person name="Hassan Y.I."/>
            <person name="Lepp D."/>
            <person name="Zhou T."/>
        </authorList>
    </citation>
    <scope>NUCLEOTIDE SEQUENCE [LARGE SCALE GENOMIC DNA]</scope>
    <source>
        <strain evidence="9 10">GH2-10</strain>
    </source>
</reference>
<dbReference type="InterPro" id="IPR050957">
    <property type="entry name" value="BMP_lipoprotein"/>
</dbReference>
<dbReference type="RefSeq" id="WP_046140992.1">
    <property type="nucleotide sequence ID" value="NZ_LAJG01000001.1"/>
</dbReference>
<dbReference type="Pfam" id="PF02608">
    <property type="entry name" value="Bmp"/>
    <property type="match status" value="1"/>
</dbReference>
<dbReference type="EMBL" id="LAJG01000001">
    <property type="protein sequence ID" value="KKB82522.1"/>
    <property type="molecule type" value="Genomic_DNA"/>
</dbReference>
<gene>
    <name evidence="9" type="ORF">VW35_00045</name>
</gene>
<dbReference type="Gene3D" id="3.40.50.2300">
    <property type="match status" value="2"/>
</dbReference>
<proteinExistence type="inferred from homology"/>
<evidence type="ECO:0000256" key="4">
    <source>
        <dbReference type="ARBA" id="ARBA00022729"/>
    </source>
</evidence>
<evidence type="ECO:0000313" key="9">
    <source>
        <dbReference type="EMBL" id="KKB82522.1"/>
    </source>
</evidence>
<dbReference type="InterPro" id="IPR003760">
    <property type="entry name" value="PnrA-like"/>
</dbReference>
<keyword evidence="5" id="KW-0472">Membrane</keyword>
<accession>A0A0F5LLN7</accession>
<organism evidence="9 10">
    <name type="scientific">Devosia soli</name>
    <dbReference type="NCBI Taxonomy" id="361041"/>
    <lineage>
        <taxon>Bacteria</taxon>
        <taxon>Pseudomonadati</taxon>
        <taxon>Pseudomonadota</taxon>
        <taxon>Alphaproteobacteria</taxon>
        <taxon>Hyphomicrobiales</taxon>
        <taxon>Devosiaceae</taxon>
        <taxon>Devosia</taxon>
    </lineage>
</organism>
<dbReference type="STRING" id="361041.VW35_00045"/>
<evidence type="ECO:0000256" key="5">
    <source>
        <dbReference type="ARBA" id="ARBA00023136"/>
    </source>
</evidence>
<name>A0A0F5LLN7_9HYPH</name>
<feature type="chain" id="PRO_5002492257" evidence="7">
    <location>
        <begin position="31"/>
        <end position="349"/>
    </location>
</feature>
<evidence type="ECO:0000256" key="6">
    <source>
        <dbReference type="ARBA" id="ARBA00023288"/>
    </source>
</evidence>